<gene>
    <name evidence="2" type="ORF">A5844_000648</name>
</gene>
<name>A0A2C9XQE2_9ENTE</name>
<protein>
    <submittedName>
        <fullName evidence="2">Uncharacterized protein</fullName>
    </submittedName>
</protein>
<keyword evidence="3" id="KW-1185">Reference proteome</keyword>
<dbReference type="RefSeq" id="WP_086283869.1">
    <property type="nucleotide sequence ID" value="NZ_NGMO01000001.1"/>
</dbReference>
<organism evidence="2 3">
    <name type="scientific">Candidatus Enterococcus wittei</name>
    <dbReference type="NCBI Taxonomy" id="1987383"/>
    <lineage>
        <taxon>Bacteria</taxon>
        <taxon>Bacillati</taxon>
        <taxon>Bacillota</taxon>
        <taxon>Bacilli</taxon>
        <taxon>Lactobacillales</taxon>
        <taxon>Enterococcaceae</taxon>
        <taxon>Enterococcus</taxon>
    </lineage>
</organism>
<feature type="region of interest" description="Disordered" evidence="1">
    <location>
        <begin position="199"/>
        <end position="219"/>
    </location>
</feature>
<dbReference type="EMBL" id="NGMO01000001">
    <property type="protein sequence ID" value="OTP12415.1"/>
    <property type="molecule type" value="Genomic_DNA"/>
</dbReference>
<dbReference type="AlphaFoldDB" id="A0A2C9XQE2"/>
<dbReference type="STRING" id="1987383.A5844_000648"/>
<evidence type="ECO:0000313" key="2">
    <source>
        <dbReference type="EMBL" id="OTP12415.1"/>
    </source>
</evidence>
<accession>A0A2C9XQE2</accession>
<comment type="caution">
    <text evidence="2">The sequence shown here is derived from an EMBL/GenBank/DDBJ whole genome shotgun (WGS) entry which is preliminary data.</text>
</comment>
<evidence type="ECO:0000313" key="3">
    <source>
        <dbReference type="Proteomes" id="UP000194933"/>
    </source>
</evidence>
<dbReference type="Proteomes" id="UP000194933">
    <property type="component" value="Unassembled WGS sequence"/>
</dbReference>
<feature type="compositionally biased region" description="Polar residues" evidence="1">
    <location>
        <begin position="199"/>
        <end position="212"/>
    </location>
</feature>
<reference evidence="2 3" key="1">
    <citation type="submission" date="2017-05" db="EMBL/GenBank/DDBJ databases">
        <title>The Genome Sequence of Enterococcus sp. 10A9_DIV0425.</title>
        <authorList>
            <consortium name="The Broad Institute Genomics Platform"/>
            <consortium name="The Broad Institute Genomic Center for Infectious Diseases"/>
            <person name="Earl A."/>
            <person name="Manson A."/>
            <person name="Schwartman J."/>
            <person name="Gilmore M."/>
            <person name="Abouelleil A."/>
            <person name="Cao P."/>
            <person name="Chapman S."/>
            <person name="Cusick C."/>
            <person name="Shea T."/>
            <person name="Young S."/>
            <person name="Neafsey D."/>
            <person name="Nusbaum C."/>
            <person name="Birren B."/>
        </authorList>
    </citation>
    <scope>NUCLEOTIDE SEQUENCE [LARGE SCALE GENOMIC DNA]</scope>
    <source>
        <strain evidence="2 3">10A9_DIV0425</strain>
    </source>
</reference>
<proteinExistence type="predicted"/>
<evidence type="ECO:0000256" key="1">
    <source>
        <dbReference type="SAM" id="MobiDB-lite"/>
    </source>
</evidence>
<sequence length="219" mass="25325">MNRFLKRFRKLLAKQDKGRTPLLEESEISQFKRQNGVRLEKSEKKENVYKIKKQQMSSELNQVTAQVHQPINHDPFKTRTFKLMDLNGSLSRSGPLLKRRIASKQNSIKLEESEKQAVAELDQVIAYAEQFLLEKTEAPENLNKSSSQLKRQDGIILSKAEQDLCQLFLRRNKELSKLSTLDRKVVAAMCKLYLQLANSNQAPPKNNTNRSSFSHELRI</sequence>